<dbReference type="RefSeq" id="WP_271994614.1">
    <property type="nucleotide sequence ID" value="NZ_JAQNDN010000001.1"/>
</dbReference>
<keyword evidence="4" id="KW-1185">Reference proteome</keyword>
<feature type="region of interest" description="Disordered" evidence="1">
    <location>
        <begin position="1"/>
        <end position="72"/>
    </location>
</feature>
<evidence type="ECO:0008006" key="5">
    <source>
        <dbReference type="Google" id="ProtNLM"/>
    </source>
</evidence>
<keyword evidence="2" id="KW-1133">Transmembrane helix</keyword>
<dbReference type="Proteomes" id="UP001217838">
    <property type="component" value="Unassembled WGS sequence"/>
</dbReference>
<keyword evidence="2" id="KW-0812">Transmembrane</keyword>
<reference evidence="3 4" key="1">
    <citation type="submission" date="2022-11" db="EMBL/GenBank/DDBJ databases">
        <title>Minimal conservation of predation-associated metabolite biosynthetic gene clusters underscores biosynthetic potential of Myxococcota including descriptions for ten novel species: Archangium lansinium sp. nov., Myxococcus landrumus sp. nov., Nannocystis bai.</title>
        <authorList>
            <person name="Ahearne A."/>
            <person name="Stevens C."/>
            <person name="Dowd S."/>
        </authorList>
    </citation>
    <scope>NUCLEOTIDE SEQUENCE [LARGE SCALE GENOMIC DNA]</scope>
    <source>
        <strain evidence="3 4">NCELM</strain>
    </source>
</reference>
<comment type="caution">
    <text evidence="3">The sequence shown here is derived from an EMBL/GenBank/DDBJ whole genome shotgun (WGS) entry which is preliminary data.</text>
</comment>
<dbReference type="EMBL" id="JAQNDN010000001">
    <property type="protein sequence ID" value="MDC0666880.1"/>
    <property type="molecule type" value="Genomic_DNA"/>
</dbReference>
<feature type="transmembrane region" description="Helical" evidence="2">
    <location>
        <begin position="111"/>
        <end position="130"/>
    </location>
</feature>
<feature type="compositionally biased region" description="Low complexity" evidence="1">
    <location>
        <begin position="234"/>
        <end position="244"/>
    </location>
</feature>
<evidence type="ECO:0000313" key="3">
    <source>
        <dbReference type="EMBL" id="MDC0666880.1"/>
    </source>
</evidence>
<name>A0ABT5AZK5_9BACT</name>
<gene>
    <name evidence="3" type="ORF">POL58_03995</name>
</gene>
<organism evidence="3 4">
    <name type="scientific">Nannocystis radixulma</name>
    <dbReference type="NCBI Taxonomy" id="2995305"/>
    <lineage>
        <taxon>Bacteria</taxon>
        <taxon>Pseudomonadati</taxon>
        <taxon>Myxococcota</taxon>
        <taxon>Polyangia</taxon>
        <taxon>Nannocystales</taxon>
        <taxon>Nannocystaceae</taxon>
        <taxon>Nannocystis</taxon>
    </lineage>
</organism>
<accession>A0ABT5AZK5</accession>
<proteinExistence type="predicted"/>
<sequence length="372" mass="36400">MVERRDSTADTSGERNGEMSRAHGEVDRAARREASRRAGDAGARGDVRGRGSDEGLAPADEAAGHPSQSDAAMSTIREAPRSDGSTTRGRVVQEWALTGEPRLRRSPARRVLALMLAAMVVGTGATVYVASCMSGETGVRGEAGAARVSAGGASASAEPTGGPAGAGGERSDSGAAGERRRAEGTDGAVLTSGAAGGSGSAVGGNGAAAGGGSGSAIGGAGGGSGFAVGGGSAVDGRPASADEGGAAGKGGADAGPESVAPGESLWVAVAQADGEVAERRRRIAAQLRALTSEPRILACLLGHVPMGVGRRTELTGSVVVAGDGEVVRATVRAGEGAVPAVARACVAAELEKRRFAAGPQAQLAVPLRLEIL</sequence>
<feature type="compositionally biased region" description="Basic and acidic residues" evidence="1">
    <location>
        <begin position="1"/>
        <end position="53"/>
    </location>
</feature>
<evidence type="ECO:0000256" key="1">
    <source>
        <dbReference type="SAM" id="MobiDB-lite"/>
    </source>
</evidence>
<protein>
    <recommendedName>
        <fullName evidence="5">AgmX/PglI C-terminal domain-containing protein</fullName>
    </recommendedName>
</protein>
<evidence type="ECO:0000256" key="2">
    <source>
        <dbReference type="SAM" id="Phobius"/>
    </source>
</evidence>
<keyword evidence="2" id="KW-0472">Membrane</keyword>
<feature type="region of interest" description="Disordered" evidence="1">
    <location>
        <begin position="234"/>
        <end position="259"/>
    </location>
</feature>
<feature type="compositionally biased region" description="Gly residues" evidence="1">
    <location>
        <begin position="194"/>
        <end position="208"/>
    </location>
</feature>
<feature type="compositionally biased region" description="Basic and acidic residues" evidence="1">
    <location>
        <begin position="169"/>
        <end position="184"/>
    </location>
</feature>
<feature type="region of interest" description="Disordered" evidence="1">
    <location>
        <begin position="150"/>
        <end position="208"/>
    </location>
</feature>
<evidence type="ECO:0000313" key="4">
    <source>
        <dbReference type="Proteomes" id="UP001217838"/>
    </source>
</evidence>
<feature type="compositionally biased region" description="Low complexity" evidence="1">
    <location>
        <begin position="150"/>
        <end position="161"/>
    </location>
</feature>